<dbReference type="Proteomes" id="UP000247498">
    <property type="component" value="Unassembled WGS sequence"/>
</dbReference>
<keyword evidence="1" id="KW-0175">Coiled coil</keyword>
<protein>
    <submittedName>
        <fullName evidence="3">Uncharacterized protein</fullName>
    </submittedName>
</protein>
<gene>
    <name evidence="3" type="ORF">Rsub_09806</name>
</gene>
<comment type="caution">
    <text evidence="3">The sequence shown here is derived from an EMBL/GenBank/DDBJ whole genome shotgun (WGS) entry which is preliminary data.</text>
</comment>
<organism evidence="3 4">
    <name type="scientific">Raphidocelis subcapitata</name>
    <dbReference type="NCBI Taxonomy" id="307507"/>
    <lineage>
        <taxon>Eukaryota</taxon>
        <taxon>Viridiplantae</taxon>
        <taxon>Chlorophyta</taxon>
        <taxon>core chlorophytes</taxon>
        <taxon>Chlorophyceae</taxon>
        <taxon>CS clade</taxon>
        <taxon>Sphaeropleales</taxon>
        <taxon>Selenastraceae</taxon>
        <taxon>Raphidocelis</taxon>
    </lineage>
</organism>
<evidence type="ECO:0000256" key="2">
    <source>
        <dbReference type="SAM" id="MobiDB-lite"/>
    </source>
</evidence>
<dbReference type="InParanoid" id="A0A2V0PBU8"/>
<reference evidence="3 4" key="1">
    <citation type="journal article" date="2018" name="Sci. Rep.">
        <title>Raphidocelis subcapitata (=Pseudokirchneriella subcapitata) provides an insight into genome evolution and environmental adaptations in the Sphaeropleales.</title>
        <authorList>
            <person name="Suzuki S."/>
            <person name="Yamaguchi H."/>
            <person name="Nakajima N."/>
            <person name="Kawachi M."/>
        </authorList>
    </citation>
    <scope>NUCLEOTIDE SEQUENCE [LARGE SCALE GENOMIC DNA]</scope>
    <source>
        <strain evidence="3 4">NIES-35</strain>
    </source>
</reference>
<evidence type="ECO:0000256" key="1">
    <source>
        <dbReference type="SAM" id="Coils"/>
    </source>
</evidence>
<sequence>MSATRLLSELQLEISNLERQAGEARAARERAQAAARDLASLAFALATAAAGGSPAAAAAALAADEAAQPALGGLLAACGVDPFYRDGLRPEAGPAAHAAAVAALALALLYAGAAHPGLGAAAFLPDAPEALEGKVAEALPGFPADKQFKARGGIGGAGRAGAPPAAAAASGGRASPPPRAATPPPEVPRAAPAASEASSAAR</sequence>
<dbReference type="EMBL" id="BDRX01000090">
    <property type="protein sequence ID" value="GBF97009.1"/>
    <property type="molecule type" value="Genomic_DNA"/>
</dbReference>
<proteinExistence type="predicted"/>
<feature type="region of interest" description="Disordered" evidence="2">
    <location>
        <begin position="150"/>
        <end position="202"/>
    </location>
</feature>
<evidence type="ECO:0000313" key="3">
    <source>
        <dbReference type="EMBL" id="GBF97009.1"/>
    </source>
</evidence>
<feature type="compositionally biased region" description="Low complexity" evidence="2">
    <location>
        <begin position="160"/>
        <end position="174"/>
    </location>
</feature>
<evidence type="ECO:0000313" key="4">
    <source>
        <dbReference type="Proteomes" id="UP000247498"/>
    </source>
</evidence>
<feature type="coiled-coil region" evidence="1">
    <location>
        <begin position="7"/>
        <end position="37"/>
    </location>
</feature>
<keyword evidence="4" id="KW-1185">Reference proteome</keyword>
<name>A0A2V0PBU8_9CHLO</name>
<dbReference type="AlphaFoldDB" id="A0A2V0PBU8"/>
<accession>A0A2V0PBU8</accession>
<feature type="compositionally biased region" description="Low complexity" evidence="2">
    <location>
        <begin position="188"/>
        <end position="202"/>
    </location>
</feature>
<feature type="compositionally biased region" description="Pro residues" evidence="2">
    <location>
        <begin position="175"/>
        <end position="187"/>
    </location>
</feature>